<dbReference type="PANTHER" id="PTHR22844">
    <property type="entry name" value="F-BOX AND WD40 DOMAIN PROTEIN"/>
    <property type="match status" value="1"/>
</dbReference>
<dbReference type="Pfam" id="PF00400">
    <property type="entry name" value="WD40"/>
    <property type="match status" value="6"/>
</dbReference>
<comment type="caution">
    <text evidence="5">The sequence shown here is derived from an EMBL/GenBank/DDBJ whole genome shotgun (WGS) entry which is preliminary data.</text>
</comment>
<keyword evidence="6" id="KW-1185">Reference proteome</keyword>
<keyword evidence="1 3" id="KW-0853">WD repeat</keyword>
<evidence type="ECO:0000256" key="1">
    <source>
        <dbReference type="ARBA" id="ARBA00022574"/>
    </source>
</evidence>
<protein>
    <submittedName>
        <fullName evidence="5">WD40-repeat-containing domain protein</fullName>
    </submittedName>
</protein>
<feature type="repeat" description="WD" evidence="3">
    <location>
        <begin position="290"/>
        <end position="319"/>
    </location>
</feature>
<feature type="repeat" description="WD" evidence="3">
    <location>
        <begin position="198"/>
        <end position="228"/>
    </location>
</feature>
<dbReference type="InterPro" id="IPR015943">
    <property type="entry name" value="WD40/YVTN_repeat-like_dom_sf"/>
</dbReference>
<dbReference type="Gene3D" id="2.130.10.10">
    <property type="entry name" value="YVTN repeat-like/Quinoprotein amine dehydrogenase"/>
    <property type="match status" value="3"/>
</dbReference>
<dbReference type="OMA" id="DYSCLAM"/>
<proteinExistence type="predicted"/>
<dbReference type="STRING" id="1590841.A0A2R6QGS5"/>
<evidence type="ECO:0000256" key="4">
    <source>
        <dbReference type="SAM" id="MobiDB-lite"/>
    </source>
</evidence>
<dbReference type="AlphaFoldDB" id="A0A2R6QGS5"/>
<keyword evidence="2" id="KW-0677">Repeat</keyword>
<reference evidence="5 6" key="1">
    <citation type="submission" date="2017-07" db="EMBL/GenBank/DDBJ databases">
        <title>An improved, manually edited Actinidia chinensis var. chinensis (kiwifruit) genome highlights the challenges associated with draft genomes and gene prediction in plants.</title>
        <authorList>
            <person name="Pilkington S."/>
            <person name="Crowhurst R."/>
            <person name="Hilario E."/>
            <person name="Nardozza S."/>
            <person name="Fraser L."/>
            <person name="Peng Y."/>
            <person name="Gunaseelan K."/>
            <person name="Simpson R."/>
            <person name="Tahir J."/>
            <person name="Deroles S."/>
            <person name="Templeton K."/>
            <person name="Luo Z."/>
            <person name="Davy M."/>
            <person name="Cheng C."/>
            <person name="Mcneilage M."/>
            <person name="Scaglione D."/>
            <person name="Liu Y."/>
            <person name="Zhang Q."/>
            <person name="Datson P."/>
            <person name="De Silva N."/>
            <person name="Gardiner S."/>
            <person name="Bassett H."/>
            <person name="Chagne D."/>
            <person name="Mccallum J."/>
            <person name="Dzierzon H."/>
            <person name="Deng C."/>
            <person name="Wang Y.-Y."/>
            <person name="Barron N."/>
            <person name="Manako K."/>
            <person name="Bowen J."/>
            <person name="Foster T."/>
            <person name="Erridge Z."/>
            <person name="Tiffin H."/>
            <person name="Waite C."/>
            <person name="Davies K."/>
            <person name="Grierson E."/>
            <person name="Laing W."/>
            <person name="Kirk R."/>
            <person name="Chen X."/>
            <person name="Wood M."/>
            <person name="Montefiori M."/>
            <person name="Brummell D."/>
            <person name="Schwinn K."/>
            <person name="Catanach A."/>
            <person name="Fullerton C."/>
            <person name="Li D."/>
            <person name="Meiyalaghan S."/>
            <person name="Nieuwenhuizen N."/>
            <person name="Read N."/>
            <person name="Prakash R."/>
            <person name="Hunter D."/>
            <person name="Zhang H."/>
            <person name="Mckenzie M."/>
            <person name="Knabel M."/>
            <person name="Harris A."/>
            <person name="Allan A."/>
            <person name="Chen A."/>
            <person name="Janssen B."/>
            <person name="Plunkett B."/>
            <person name="Dwamena C."/>
            <person name="Voogd C."/>
            <person name="Leif D."/>
            <person name="Lafferty D."/>
            <person name="Souleyre E."/>
            <person name="Varkonyi-Gasic E."/>
            <person name="Gambi F."/>
            <person name="Hanley J."/>
            <person name="Yao J.-L."/>
            <person name="Cheung J."/>
            <person name="David K."/>
            <person name="Warren B."/>
            <person name="Marsh K."/>
            <person name="Snowden K."/>
            <person name="Lin-Wang K."/>
            <person name="Brian L."/>
            <person name="Martinez-Sanchez M."/>
            <person name="Wang M."/>
            <person name="Ileperuma N."/>
            <person name="Macnee N."/>
            <person name="Campin R."/>
            <person name="Mcatee P."/>
            <person name="Drummond R."/>
            <person name="Espley R."/>
            <person name="Ireland H."/>
            <person name="Wu R."/>
            <person name="Atkinson R."/>
            <person name="Karunairetnam S."/>
            <person name="Bulley S."/>
            <person name="Chunkath S."/>
            <person name="Hanley Z."/>
            <person name="Storey R."/>
            <person name="Thrimawithana A."/>
            <person name="Thomson S."/>
            <person name="David C."/>
            <person name="Testolin R."/>
        </authorList>
    </citation>
    <scope>NUCLEOTIDE SEQUENCE [LARGE SCALE GENOMIC DNA]</scope>
    <source>
        <strain evidence="6">cv. Red5</strain>
        <tissue evidence="5">Young leaf</tissue>
    </source>
</reference>
<accession>A0A2R6QGS5</accession>
<evidence type="ECO:0000313" key="6">
    <source>
        <dbReference type="Proteomes" id="UP000241394"/>
    </source>
</evidence>
<name>A0A2R6QGS5_ACTCC</name>
<dbReference type="SMART" id="SM00320">
    <property type="entry name" value="WD40"/>
    <property type="match status" value="7"/>
</dbReference>
<dbReference type="Proteomes" id="UP000241394">
    <property type="component" value="Chromosome LG16"/>
</dbReference>
<feature type="repeat" description="WD" evidence="3">
    <location>
        <begin position="243"/>
        <end position="275"/>
    </location>
</feature>
<gene>
    <name evidence="5" type="ORF">CEY00_Acc18173</name>
</gene>
<organism evidence="5 6">
    <name type="scientific">Actinidia chinensis var. chinensis</name>
    <name type="common">Chinese soft-hair kiwi</name>
    <dbReference type="NCBI Taxonomy" id="1590841"/>
    <lineage>
        <taxon>Eukaryota</taxon>
        <taxon>Viridiplantae</taxon>
        <taxon>Streptophyta</taxon>
        <taxon>Embryophyta</taxon>
        <taxon>Tracheophyta</taxon>
        <taxon>Spermatophyta</taxon>
        <taxon>Magnoliopsida</taxon>
        <taxon>eudicotyledons</taxon>
        <taxon>Gunneridae</taxon>
        <taxon>Pentapetalae</taxon>
        <taxon>asterids</taxon>
        <taxon>Ericales</taxon>
        <taxon>Actinidiaceae</taxon>
        <taxon>Actinidia</taxon>
    </lineage>
</organism>
<dbReference type="CDD" id="cd00200">
    <property type="entry name" value="WD40"/>
    <property type="match status" value="1"/>
</dbReference>
<dbReference type="Gramene" id="PSS07819">
    <property type="protein sequence ID" value="PSS07819"/>
    <property type="gene ID" value="CEY00_Acc18173"/>
</dbReference>
<dbReference type="PANTHER" id="PTHR22844:SF331">
    <property type="entry name" value="SIMILARITY TO GTP-BINDING REGULATORY PROTEIN AND WD-REPEAT PROTEIN"/>
    <property type="match status" value="1"/>
</dbReference>
<dbReference type="PROSITE" id="PS50082">
    <property type="entry name" value="WD_REPEATS_2"/>
    <property type="match status" value="4"/>
</dbReference>
<feature type="repeat" description="WD" evidence="3">
    <location>
        <begin position="155"/>
        <end position="196"/>
    </location>
</feature>
<dbReference type="InterPro" id="IPR020472">
    <property type="entry name" value="WD40_PAC1"/>
</dbReference>
<dbReference type="InParanoid" id="A0A2R6QGS5"/>
<dbReference type="InterPro" id="IPR001680">
    <property type="entry name" value="WD40_rpt"/>
</dbReference>
<dbReference type="OrthoDB" id="674604at2759"/>
<dbReference type="SUPFAM" id="SSF50978">
    <property type="entry name" value="WD40 repeat-like"/>
    <property type="match status" value="1"/>
</dbReference>
<reference evidence="6" key="2">
    <citation type="journal article" date="2018" name="BMC Genomics">
        <title>A manually annotated Actinidia chinensis var. chinensis (kiwifruit) genome highlights the challenges associated with draft genomes and gene prediction in plants.</title>
        <authorList>
            <person name="Pilkington S.M."/>
            <person name="Crowhurst R."/>
            <person name="Hilario E."/>
            <person name="Nardozza S."/>
            <person name="Fraser L."/>
            <person name="Peng Y."/>
            <person name="Gunaseelan K."/>
            <person name="Simpson R."/>
            <person name="Tahir J."/>
            <person name="Deroles S.C."/>
            <person name="Templeton K."/>
            <person name="Luo Z."/>
            <person name="Davy M."/>
            <person name="Cheng C."/>
            <person name="McNeilage M."/>
            <person name="Scaglione D."/>
            <person name="Liu Y."/>
            <person name="Zhang Q."/>
            <person name="Datson P."/>
            <person name="De Silva N."/>
            <person name="Gardiner S.E."/>
            <person name="Bassett H."/>
            <person name="Chagne D."/>
            <person name="McCallum J."/>
            <person name="Dzierzon H."/>
            <person name="Deng C."/>
            <person name="Wang Y.Y."/>
            <person name="Barron L."/>
            <person name="Manako K."/>
            <person name="Bowen J."/>
            <person name="Foster T.M."/>
            <person name="Erridge Z.A."/>
            <person name="Tiffin H."/>
            <person name="Waite C.N."/>
            <person name="Davies K.M."/>
            <person name="Grierson E.P."/>
            <person name="Laing W.A."/>
            <person name="Kirk R."/>
            <person name="Chen X."/>
            <person name="Wood M."/>
            <person name="Montefiori M."/>
            <person name="Brummell D.A."/>
            <person name="Schwinn K.E."/>
            <person name="Catanach A."/>
            <person name="Fullerton C."/>
            <person name="Li D."/>
            <person name="Meiyalaghan S."/>
            <person name="Nieuwenhuizen N."/>
            <person name="Read N."/>
            <person name="Prakash R."/>
            <person name="Hunter D."/>
            <person name="Zhang H."/>
            <person name="McKenzie M."/>
            <person name="Knabel M."/>
            <person name="Harris A."/>
            <person name="Allan A.C."/>
            <person name="Gleave A."/>
            <person name="Chen A."/>
            <person name="Janssen B.J."/>
            <person name="Plunkett B."/>
            <person name="Ampomah-Dwamena C."/>
            <person name="Voogd C."/>
            <person name="Leif D."/>
            <person name="Lafferty D."/>
            <person name="Souleyre E.J.F."/>
            <person name="Varkonyi-Gasic E."/>
            <person name="Gambi F."/>
            <person name="Hanley J."/>
            <person name="Yao J.L."/>
            <person name="Cheung J."/>
            <person name="David K.M."/>
            <person name="Warren B."/>
            <person name="Marsh K."/>
            <person name="Snowden K.C."/>
            <person name="Lin-Wang K."/>
            <person name="Brian L."/>
            <person name="Martinez-Sanchez M."/>
            <person name="Wang M."/>
            <person name="Ileperuma N."/>
            <person name="Macnee N."/>
            <person name="Campin R."/>
            <person name="McAtee P."/>
            <person name="Drummond R.S.M."/>
            <person name="Espley R.V."/>
            <person name="Ireland H.S."/>
            <person name="Wu R."/>
            <person name="Atkinson R.G."/>
            <person name="Karunairetnam S."/>
            <person name="Bulley S."/>
            <person name="Chunkath S."/>
            <person name="Hanley Z."/>
            <person name="Storey R."/>
            <person name="Thrimawithana A.H."/>
            <person name="Thomson S."/>
            <person name="David C."/>
            <person name="Testolin R."/>
            <person name="Huang H."/>
            <person name="Hellens R.P."/>
            <person name="Schaffer R.J."/>
        </authorList>
    </citation>
    <scope>NUCLEOTIDE SEQUENCE [LARGE SCALE GENOMIC DNA]</scope>
    <source>
        <strain evidence="6">cv. Red5</strain>
    </source>
</reference>
<dbReference type="InterPro" id="IPR045182">
    <property type="entry name" value="JINGUBANG-like"/>
</dbReference>
<evidence type="ECO:0000256" key="3">
    <source>
        <dbReference type="PROSITE-ProRule" id="PRU00221"/>
    </source>
</evidence>
<evidence type="ECO:0000256" key="2">
    <source>
        <dbReference type="ARBA" id="ARBA00022737"/>
    </source>
</evidence>
<dbReference type="PRINTS" id="PR00320">
    <property type="entry name" value="GPROTEINBRPT"/>
</dbReference>
<dbReference type="InterPro" id="IPR036322">
    <property type="entry name" value="WD40_repeat_dom_sf"/>
</dbReference>
<evidence type="ECO:0000313" key="5">
    <source>
        <dbReference type="EMBL" id="PSS07819.1"/>
    </source>
</evidence>
<feature type="region of interest" description="Disordered" evidence="4">
    <location>
        <begin position="1"/>
        <end position="24"/>
    </location>
</feature>
<dbReference type="PROSITE" id="PS50294">
    <property type="entry name" value="WD_REPEATS_REGION"/>
    <property type="match status" value="3"/>
</dbReference>
<dbReference type="EMBL" id="NKQK01000016">
    <property type="protein sequence ID" value="PSS07819.1"/>
    <property type="molecule type" value="Genomic_DNA"/>
</dbReference>
<sequence>MQPHQTHCSHNDPDSHSNHHHPAHHQCIATLKSHSAYTSSLALDGKFLYTGSSHNEIRLWKHNSLSSEPNLSHPEDTTVAAGNGAVKSLVASSNKLFSAHQDSKIRVWQIVEHLAGSDNYKLAKLATLPTLSDRAMKLLTPNTHVQIRRHKKSTWVHHVDAVSSLTLSKDRSLLYSVSWDRTLKIWRTTDFKCLESIKNAHDDAINAVESSIDGHVYTGSADKKIKVWRKIPGEKKHSLISILENHNSGVNALALSGDGSVLFSGAGDRSVVVWKKDGGGGGRMVVVVSLRGHGKAVLCLAVVGDLVCSGSADSTVRVWRGGGGGYWCLAVLDGHGGPVKCLAVVARDDYGSGDEEASSYLLYSGSLDCDVKIWQILVPMLESSQNFQNL</sequence>